<feature type="transmembrane region" description="Helical" evidence="4">
    <location>
        <begin position="184"/>
        <end position="202"/>
    </location>
</feature>
<organism evidence="6 7">
    <name type="scientific">Halalkaliarchaeum desulfuricum</name>
    <dbReference type="NCBI Taxonomy" id="2055893"/>
    <lineage>
        <taxon>Archaea</taxon>
        <taxon>Methanobacteriati</taxon>
        <taxon>Methanobacteriota</taxon>
        <taxon>Stenosarchaea group</taxon>
        <taxon>Halobacteria</taxon>
        <taxon>Halobacteriales</taxon>
        <taxon>Haloferacaceae</taxon>
        <taxon>Halalkaliarchaeum</taxon>
    </lineage>
</organism>
<dbReference type="GO" id="GO:0003677">
    <property type="term" value="F:DNA binding"/>
    <property type="evidence" value="ECO:0007669"/>
    <property type="project" value="UniProtKB-KW"/>
</dbReference>
<dbReference type="GeneID" id="37876623"/>
<dbReference type="InterPro" id="IPR001845">
    <property type="entry name" value="HTH_ArsR_DNA-bd_dom"/>
</dbReference>
<dbReference type="OrthoDB" id="11368at2157"/>
<evidence type="ECO:0000256" key="4">
    <source>
        <dbReference type="SAM" id="Phobius"/>
    </source>
</evidence>
<evidence type="ECO:0000313" key="7">
    <source>
        <dbReference type="Proteomes" id="UP000263012"/>
    </source>
</evidence>
<accession>A0A343TFS1</accession>
<name>A0A343TFS1_9EURY</name>
<dbReference type="EMBL" id="CP025066">
    <property type="protein sequence ID" value="AUX07943.1"/>
    <property type="molecule type" value="Genomic_DNA"/>
</dbReference>
<keyword evidence="7" id="KW-1185">Reference proteome</keyword>
<feature type="domain" description="HTH arsR-type" evidence="5">
    <location>
        <begin position="31"/>
        <end position="115"/>
    </location>
</feature>
<evidence type="ECO:0000313" key="6">
    <source>
        <dbReference type="EMBL" id="AUX07943.1"/>
    </source>
</evidence>
<dbReference type="InterPro" id="IPR011991">
    <property type="entry name" value="ArsR-like_HTH"/>
</dbReference>
<feature type="transmembrane region" description="Helical" evidence="4">
    <location>
        <begin position="125"/>
        <end position="144"/>
    </location>
</feature>
<dbReference type="AlphaFoldDB" id="A0A343TFS1"/>
<keyword evidence="2" id="KW-0238">DNA-binding</keyword>
<keyword evidence="4" id="KW-0812">Transmembrane</keyword>
<protein>
    <submittedName>
        <fullName evidence="6">ArsR family transcriptional regulator</fullName>
    </submittedName>
</protein>
<dbReference type="PANTHER" id="PTHR33154:SF38">
    <property type="entry name" value="HTH ARSR-TYPE DOMAIN-CONTAINING PROTEIN"/>
    <property type="match status" value="1"/>
</dbReference>
<keyword evidence="4" id="KW-0472">Membrane</keyword>
<dbReference type="CDD" id="cd00090">
    <property type="entry name" value="HTH_ARSR"/>
    <property type="match status" value="1"/>
</dbReference>
<dbReference type="InterPro" id="IPR051081">
    <property type="entry name" value="HTH_MetalResp_TranReg"/>
</dbReference>
<dbReference type="InterPro" id="IPR036390">
    <property type="entry name" value="WH_DNA-bd_sf"/>
</dbReference>
<dbReference type="KEGG" id="hdf:AArcSl_0288"/>
<dbReference type="PANTHER" id="PTHR33154">
    <property type="entry name" value="TRANSCRIPTIONAL REGULATOR, ARSR FAMILY"/>
    <property type="match status" value="1"/>
</dbReference>
<evidence type="ECO:0000256" key="3">
    <source>
        <dbReference type="ARBA" id="ARBA00023163"/>
    </source>
</evidence>
<dbReference type="SUPFAM" id="SSF46785">
    <property type="entry name" value="Winged helix' DNA-binding domain"/>
    <property type="match status" value="1"/>
</dbReference>
<dbReference type="Gene3D" id="1.10.10.10">
    <property type="entry name" value="Winged helix-like DNA-binding domain superfamily/Winged helix DNA-binding domain"/>
    <property type="match status" value="1"/>
</dbReference>
<reference evidence="7" key="1">
    <citation type="submission" date="2017-11" db="EMBL/GenBank/DDBJ databases">
        <title>Phenotypic and genomic properties of facultatively anaerobic sulfur-reducing natronoarchaea from hypersaline soda lakes.</title>
        <authorList>
            <person name="Sorokin D.Y."/>
            <person name="Kublanov I.V."/>
            <person name="Roman P."/>
            <person name="Sinninghe Damste J.S."/>
            <person name="Golyshin P.N."/>
            <person name="Rojo D."/>
            <person name="Ciordia S."/>
            <person name="Mena M.D.C."/>
            <person name="Ferrer M."/>
            <person name="Messina E."/>
            <person name="Smedile F."/>
            <person name="La Spada G."/>
            <person name="La Cono V."/>
            <person name="Yakimov M.M."/>
        </authorList>
    </citation>
    <scope>NUCLEOTIDE SEQUENCE [LARGE SCALE GENOMIC DNA]</scope>
    <source>
        <strain evidence="7">AArc-Sl</strain>
    </source>
</reference>
<evidence type="ECO:0000256" key="1">
    <source>
        <dbReference type="ARBA" id="ARBA00023015"/>
    </source>
</evidence>
<keyword evidence="3" id="KW-0804">Transcription</keyword>
<keyword evidence="4" id="KW-1133">Transmembrane helix</keyword>
<dbReference type="InterPro" id="IPR036388">
    <property type="entry name" value="WH-like_DNA-bd_sf"/>
</dbReference>
<evidence type="ECO:0000259" key="5">
    <source>
        <dbReference type="SMART" id="SM00418"/>
    </source>
</evidence>
<sequence>MSTLTDILPTGPPTSEARTRIVEMDAEEADDVLDVLASDTRRDVYRRLLEEPATTSELADGLDTSLQNVSHHVSTLEDAELVEAVGRRYSEKGNEMVVYGPTSDPLVFVGREELHSRLDRSLSDVVAGIGLLAGGALFVQWGAYQLFSPDRAAATAIDPASYAGGSNDAGGLLVWLVFEAGEPGLLFFFACLLVAAVATVAWRR</sequence>
<dbReference type="Proteomes" id="UP000263012">
    <property type="component" value="Chromosome"/>
</dbReference>
<proteinExistence type="predicted"/>
<dbReference type="RefSeq" id="WP_217563489.1">
    <property type="nucleotide sequence ID" value="NZ_CP025066.1"/>
</dbReference>
<dbReference type="SMART" id="SM00418">
    <property type="entry name" value="HTH_ARSR"/>
    <property type="match status" value="1"/>
</dbReference>
<gene>
    <name evidence="6" type="primary">arsR5</name>
    <name evidence="6" type="ORF">AArcSl_0288</name>
</gene>
<evidence type="ECO:0000256" key="2">
    <source>
        <dbReference type="ARBA" id="ARBA00023125"/>
    </source>
</evidence>
<dbReference type="Pfam" id="PF12840">
    <property type="entry name" value="HTH_20"/>
    <property type="match status" value="1"/>
</dbReference>
<dbReference type="GO" id="GO:0003700">
    <property type="term" value="F:DNA-binding transcription factor activity"/>
    <property type="evidence" value="ECO:0007669"/>
    <property type="project" value="InterPro"/>
</dbReference>
<keyword evidence="1" id="KW-0805">Transcription regulation</keyword>